<feature type="region of interest" description="Disordered" evidence="1">
    <location>
        <begin position="62"/>
        <end position="138"/>
    </location>
</feature>
<protein>
    <submittedName>
        <fullName evidence="2">Stretchin-Mlck protein</fullName>
    </submittedName>
</protein>
<feature type="compositionally biased region" description="Polar residues" evidence="1">
    <location>
        <begin position="82"/>
        <end position="102"/>
    </location>
</feature>
<reference evidence="2" key="1">
    <citation type="submission" date="2011-11" db="EMBL/GenBank/DDBJ databases">
        <title>Decoding the brain transcriptome of the Eastern honeybee (Apis cerana) based on pyrosequencing.</title>
        <authorList>
            <person name="Sun L."/>
            <person name="Zheng H."/>
            <person name="Wang Y."/>
            <person name="Xie X."/>
            <person name="Zhu Y."/>
            <person name="Gu W."/>
            <person name="Wang S."/>
        </authorList>
    </citation>
    <scope>NUCLEOTIDE SEQUENCE</scope>
    <source>
        <tissue evidence="2">Brain</tissue>
    </source>
</reference>
<gene>
    <name evidence="2" type="ORF">ACCB02711</name>
</gene>
<feature type="compositionally biased region" description="Polar residues" evidence="1">
    <location>
        <begin position="112"/>
        <end position="128"/>
    </location>
</feature>
<dbReference type="AlphaFoldDB" id="V9IGK1"/>
<sequence>MVQMQNCIGHYGSSNTRNPMLDNINASVDPRNTTIGTINDEIGYRSNQVPFNGPIGHLNGPNCNLNAPSGPRTGPGSIPGPRTNSGLGTNPSTGTGPSSMFGPNSRHGPTLGTGSSSGNMGPRNTNINSLPPGKPGPSSSFIPCKGLCCNSDPNINYQQWEKFGSYQNNTSYRDNVHSSNYQMENKHFGNNCNFRKDNLEGKEVMSPVLPNAPTIDHRRNFADYKYHKDHLMHRNYVTSSGMFHNYSMQNYNYSTEHQKYPYPVKEHTRTNNMNMPNSGILKHQEQNFIPQQKFNNKQFQYQNGNMLSKGMPNLNVNTNMASSSQNPYFNSQFPRNISAEMPHECQETTDNTAMMNRMQNTFMHNSSPQHQVYQHKIAMQKFSIENHLRELSRIPGYQSHPKYKECILRYREVLKLQQSSGYQNPVQQTPRVATPMNTMPPINLQFDQNGMLINSNYLPDNFPKLQHAPIIEQASRH</sequence>
<organism evidence="2">
    <name type="scientific">Apis cerana</name>
    <name type="common">Indian honeybee</name>
    <dbReference type="NCBI Taxonomy" id="7461"/>
    <lineage>
        <taxon>Eukaryota</taxon>
        <taxon>Metazoa</taxon>
        <taxon>Ecdysozoa</taxon>
        <taxon>Arthropoda</taxon>
        <taxon>Hexapoda</taxon>
        <taxon>Insecta</taxon>
        <taxon>Pterygota</taxon>
        <taxon>Neoptera</taxon>
        <taxon>Endopterygota</taxon>
        <taxon>Hymenoptera</taxon>
        <taxon>Apocrita</taxon>
        <taxon>Aculeata</taxon>
        <taxon>Apoidea</taxon>
        <taxon>Anthophila</taxon>
        <taxon>Apidae</taxon>
        <taxon>Apis</taxon>
    </lineage>
</organism>
<feature type="region of interest" description="Disordered" evidence="1">
    <location>
        <begin position="1"/>
        <end position="32"/>
    </location>
</feature>
<name>V9IGK1_APICE</name>
<evidence type="ECO:0000256" key="1">
    <source>
        <dbReference type="SAM" id="MobiDB-lite"/>
    </source>
</evidence>
<accession>V9IGK1</accession>
<evidence type="ECO:0000313" key="2">
    <source>
        <dbReference type="EMBL" id="AEY59459.1"/>
    </source>
</evidence>
<dbReference type="EMBL" id="JR041505">
    <property type="protein sequence ID" value="AEY59459.1"/>
    <property type="molecule type" value="mRNA"/>
</dbReference>
<proteinExistence type="evidence at transcript level"/>